<reference evidence="3" key="1">
    <citation type="journal article" date="2019" name="Int. J. Syst. Evol. Microbiol.">
        <title>The Global Catalogue of Microorganisms (GCM) 10K type strain sequencing project: providing services to taxonomists for standard genome sequencing and annotation.</title>
        <authorList>
            <consortium name="The Broad Institute Genomics Platform"/>
            <consortium name="The Broad Institute Genome Sequencing Center for Infectious Disease"/>
            <person name="Wu L."/>
            <person name="Ma J."/>
        </authorList>
    </citation>
    <scope>NUCLEOTIDE SEQUENCE [LARGE SCALE GENOMIC DNA]</scope>
    <source>
        <strain evidence="3">KCTC 15012</strain>
    </source>
</reference>
<dbReference type="Proteomes" id="UP001597296">
    <property type="component" value="Unassembled WGS sequence"/>
</dbReference>
<proteinExistence type="predicted"/>
<accession>A0ABW5CD07</accession>
<name>A0ABW5CD07_9PROT</name>
<dbReference type="RefSeq" id="WP_377316315.1">
    <property type="nucleotide sequence ID" value="NZ_JBHUIY010000019.1"/>
</dbReference>
<feature type="domain" description="DUF6898" evidence="1">
    <location>
        <begin position="5"/>
        <end position="59"/>
    </location>
</feature>
<evidence type="ECO:0000259" key="1">
    <source>
        <dbReference type="Pfam" id="PF21839"/>
    </source>
</evidence>
<evidence type="ECO:0000313" key="2">
    <source>
        <dbReference type="EMBL" id="MFD2234267.1"/>
    </source>
</evidence>
<organism evidence="2 3">
    <name type="scientific">Phaeospirillum tilakii</name>
    <dbReference type="NCBI Taxonomy" id="741673"/>
    <lineage>
        <taxon>Bacteria</taxon>
        <taxon>Pseudomonadati</taxon>
        <taxon>Pseudomonadota</taxon>
        <taxon>Alphaproteobacteria</taxon>
        <taxon>Rhodospirillales</taxon>
        <taxon>Rhodospirillaceae</taxon>
        <taxon>Phaeospirillum</taxon>
    </lineage>
</organism>
<gene>
    <name evidence="2" type="ORF">ACFSNB_10675</name>
</gene>
<sequence>MAIEGEVLFEFRRVGALVKVSAFHVPTMTEVSLSMPANAGETLMRLQVLRRLDYVLARRRDGGRAAEEDGFA</sequence>
<comment type="caution">
    <text evidence="2">The sequence shown here is derived from an EMBL/GenBank/DDBJ whole genome shotgun (WGS) entry which is preliminary data.</text>
</comment>
<dbReference type="InterPro" id="IPR054193">
    <property type="entry name" value="DUF6898"/>
</dbReference>
<dbReference type="Pfam" id="PF21839">
    <property type="entry name" value="DUF6898"/>
    <property type="match status" value="1"/>
</dbReference>
<evidence type="ECO:0000313" key="3">
    <source>
        <dbReference type="Proteomes" id="UP001597296"/>
    </source>
</evidence>
<dbReference type="EMBL" id="JBHUIY010000019">
    <property type="protein sequence ID" value="MFD2234267.1"/>
    <property type="molecule type" value="Genomic_DNA"/>
</dbReference>
<protein>
    <submittedName>
        <fullName evidence="2">DUF6898 family protein</fullName>
    </submittedName>
</protein>
<keyword evidence="3" id="KW-1185">Reference proteome</keyword>